<gene>
    <name evidence="1" type="ORF">JSQ98_09490</name>
</gene>
<reference evidence="1 2" key="1">
    <citation type="submission" date="2021-02" db="EMBL/GenBank/DDBJ databases">
        <title>Draft genome and description of Leucobacter sp nov strain Marseille-Q4368.</title>
        <authorList>
            <person name="Boxberger M."/>
            <person name="La Scola B."/>
        </authorList>
    </citation>
    <scope>NUCLEOTIDE SEQUENCE [LARGE SCALE GENOMIC DNA]</scope>
    <source>
        <strain evidence="1 2">Marseille-Q4368</strain>
    </source>
</reference>
<sequence>MGMRGDLDALAHETPEGTMIAHSCGHDANLAIVAETMLRLAERSNELSHAVRAVFQPAEEQGNGAASVAELGVTDELSYLFGVHLRPGNELPAPSSRLRSRMARAVSCAERSSGATTMARAPI</sequence>
<dbReference type="InterPro" id="IPR002933">
    <property type="entry name" value="Peptidase_M20"/>
</dbReference>
<keyword evidence="2" id="KW-1185">Reference proteome</keyword>
<dbReference type="SUPFAM" id="SSF53187">
    <property type="entry name" value="Zn-dependent exopeptidases"/>
    <property type="match status" value="1"/>
</dbReference>
<comment type="caution">
    <text evidence="1">The sequence shown here is derived from an EMBL/GenBank/DDBJ whole genome shotgun (WGS) entry which is preliminary data.</text>
</comment>
<protein>
    <submittedName>
        <fullName evidence="1">M20/M25/M40 family metallo-hydrolase</fullName>
    </submittedName>
</protein>
<evidence type="ECO:0000313" key="2">
    <source>
        <dbReference type="Proteomes" id="UP000811492"/>
    </source>
</evidence>
<proteinExistence type="predicted"/>
<dbReference type="PANTHER" id="PTHR11014:SF122">
    <property type="entry name" value="AMIDOHYDROLASE AMHX"/>
    <property type="match status" value="1"/>
</dbReference>
<organism evidence="1 2">
    <name type="scientific">Leucobacter manosquensis</name>
    <dbReference type="NCBI Taxonomy" id="2810611"/>
    <lineage>
        <taxon>Bacteria</taxon>
        <taxon>Bacillati</taxon>
        <taxon>Actinomycetota</taxon>
        <taxon>Actinomycetes</taxon>
        <taxon>Micrococcales</taxon>
        <taxon>Microbacteriaceae</taxon>
        <taxon>Leucobacter</taxon>
    </lineage>
</organism>
<dbReference type="Gene3D" id="3.40.630.10">
    <property type="entry name" value="Zn peptidases"/>
    <property type="match status" value="1"/>
</dbReference>
<dbReference type="PANTHER" id="PTHR11014">
    <property type="entry name" value="PEPTIDASE M20 FAMILY MEMBER"/>
    <property type="match status" value="1"/>
</dbReference>
<accession>A0ABS5M5F9</accession>
<name>A0ABS5M5F9_9MICO</name>
<dbReference type="Pfam" id="PF01546">
    <property type="entry name" value="Peptidase_M20"/>
    <property type="match status" value="1"/>
</dbReference>
<dbReference type="InterPro" id="IPR017439">
    <property type="entry name" value="Amidohydrolase"/>
</dbReference>
<dbReference type="Proteomes" id="UP000811492">
    <property type="component" value="Unassembled WGS sequence"/>
</dbReference>
<evidence type="ECO:0000313" key="1">
    <source>
        <dbReference type="EMBL" id="MBS3182423.1"/>
    </source>
</evidence>
<dbReference type="EMBL" id="JAFEVO010000001">
    <property type="protein sequence ID" value="MBS3182423.1"/>
    <property type="molecule type" value="Genomic_DNA"/>
</dbReference>